<dbReference type="AlphaFoldDB" id="A0A7S3UEL5"/>
<reference evidence="6" key="1">
    <citation type="submission" date="2021-01" db="EMBL/GenBank/DDBJ databases">
        <authorList>
            <person name="Corre E."/>
            <person name="Pelletier E."/>
            <person name="Niang G."/>
            <person name="Scheremetjew M."/>
            <person name="Finn R."/>
            <person name="Kale V."/>
            <person name="Holt S."/>
            <person name="Cochrane G."/>
            <person name="Meng A."/>
            <person name="Brown T."/>
            <person name="Cohen L."/>
        </authorList>
    </citation>
    <scope>NUCLEOTIDE SEQUENCE</scope>
    <source>
        <strain evidence="6">CCMP1897</strain>
    </source>
</reference>
<accession>A0A7S3UEL5</accession>
<dbReference type="EMBL" id="HBIS01004085">
    <property type="protein sequence ID" value="CAE0609882.1"/>
    <property type="molecule type" value="Transcribed_RNA"/>
</dbReference>
<dbReference type="PANTHER" id="PTHR35299">
    <property type="entry name" value="RUBISCO ACCUMULATION FACTOR 1"/>
    <property type="match status" value="1"/>
</dbReference>
<dbReference type="Pfam" id="PF18087">
    <property type="entry name" value="RuBisCo_chap_C"/>
    <property type="match status" value="1"/>
</dbReference>
<dbReference type="PANTHER" id="PTHR35299:SF6">
    <property type="entry name" value="RUBISCO ACCUMULATION FACTOR 1"/>
    <property type="match status" value="1"/>
</dbReference>
<protein>
    <submittedName>
        <fullName evidence="6">Uncharacterized protein</fullName>
    </submittedName>
</protein>
<sequence>MASHLGASRALSTTKRELRGRGRRADGSRRSQERPGVLAMAGRERPTLYTPDGKPYKAEADGGGPPPAHSLKQFRDSLDGGKRTEEEVPQARMNFRPPSELGLDQAVDVDPDSAAQLIRSRAKPWFELAKLLLAMERSGWNSSKIAEATDLDPRMQNTWKTASSVYFSLQADPAFEKELLPYFATEVSPEILAEVRILPSNQRSSAAAFVAKNSFQVMQARELSRAIKDWRFRLDGRTGFSNTPGDALAFKYWRDANELKKKGEILAKIENALKVAETEPAVRKLRAFANSLLEEDMPTQDLPTASVIELEQQDMSFAQVSMAGLLGEVSAKEVADAPNPPSTGLFGICRPPNDAKWAILPRWPALQRAVQATCVLVQDGLIVDKALRKANEGKSKPPALLLLERFGVGQERPVQTDLYLMEEAAGSPLQLVLGSAIKDGAKPCAKVLAVVKSPSSRVV</sequence>
<evidence type="ECO:0000259" key="5">
    <source>
        <dbReference type="Pfam" id="PF18579"/>
    </source>
</evidence>
<feature type="compositionally biased region" description="Basic and acidic residues" evidence="2">
    <location>
        <begin position="14"/>
        <end position="33"/>
    </location>
</feature>
<dbReference type="InterPro" id="IPR037494">
    <property type="entry name" value="RAF1"/>
</dbReference>
<feature type="domain" description="Rubisco accumulation factor 1 alpha-helical" evidence="4">
    <location>
        <begin position="188"/>
        <end position="285"/>
    </location>
</feature>
<feature type="compositionally biased region" description="Basic and acidic residues" evidence="2">
    <location>
        <begin position="73"/>
        <end position="86"/>
    </location>
</feature>
<feature type="region of interest" description="Disordered" evidence="2">
    <location>
        <begin position="1"/>
        <end position="87"/>
    </location>
</feature>
<organism evidence="6">
    <name type="scientific">Picocystis salinarum</name>
    <dbReference type="NCBI Taxonomy" id="88271"/>
    <lineage>
        <taxon>Eukaryota</taxon>
        <taxon>Viridiplantae</taxon>
        <taxon>Chlorophyta</taxon>
        <taxon>Picocystophyceae</taxon>
        <taxon>Picocystales</taxon>
        <taxon>Picocystaceae</taxon>
        <taxon>Picocystis</taxon>
    </lineage>
</organism>
<dbReference type="GO" id="GO:0110102">
    <property type="term" value="P:ribulose bisphosphate carboxylase complex assembly"/>
    <property type="evidence" value="ECO:0007669"/>
    <property type="project" value="UniProtKB-ARBA"/>
</dbReference>
<keyword evidence="1" id="KW-0143">Chaperone</keyword>
<evidence type="ECO:0000313" key="6">
    <source>
        <dbReference type="EMBL" id="CAE0609882.1"/>
    </source>
</evidence>
<name>A0A7S3UEL5_9CHLO</name>
<proteinExistence type="predicted"/>
<evidence type="ECO:0000256" key="1">
    <source>
        <dbReference type="ARBA" id="ARBA00023186"/>
    </source>
</evidence>
<evidence type="ECO:0000259" key="4">
    <source>
        <dbReference type="Pfam" id="PF18578"/>
    </source>
</evidence>
<dbReference type="InterPro" id="IPR040781">
    <property type="entry name" value="Raf1_HTH"/>
</dbReference>
<dbReference type="InterPro" id="IPR041358">
    <property type="entry name" value="Raf1_N"/>
</dbReference>
<dbReference type="InterPro" id="IPR040858">
    <property type="entry name" value="Raf1_C"/>
</dbReference>
<gene>
    <name evidence="6" type="ORF">PSAL00342_LOCUS3701</name>
</gene>
<feature type="domain" description="Rubisco accumulation factor 1 C-terminal" evidence="3">
    <location>
        <begin position="307"/>
        <end position="454"/>
    </location>
</feature>
<dbReference type="Pfam" id="PF18578">
    <property type="entry name" value="Raf1_N"/>
    <property type="match status" value="1"/>
</dbReference>
<feature type="domain" description="Rubisco accumulation factor 1 helix turn helix" evidence="5">
    <location>
        <begin position="112"/>
        <end position="169"/>
    </location>
</feature>
<evidence type="ECO:0000259" key="3">
    <source>
        <dbReference type="Pfam" id="PF18087"/>
    </source>
</evidence>
<evidence type="ECO:0000256" key="2">
    <source>
        <dbReference type="SAM" id="MobiDB-lite"/>
    </source>
</evidence>
<dbReference type="Pfam" id="PF18579">
    <property type="entry name" value="Raf1_HTH"/>
    <property type="match status" value="1"/>
</dbReference>